<dbReference type="Pfam" id="PF20640">
    <property type="entry name" value="Rrn6_HB"/>
    <property type="match status" value="1"/>
</dbReference>
<feature type="region of interest" description="Disordered" evidence="1">
    <location>
        <begin position="887"/>
        <end position="1001"/>
    </location>
</feature>
<dbReference type="Pfam" id="PF20639">
    <property type="entry name" value="Rrn6_K-rich"/>
    <property type="match status" value="1"/>
</dbReference>
<feature type="compositionally biased region" description="Polar residues" evidence="1">
    <location>
        <begin position="839"/>
        <end position="852"/>
    </location>
</feature>
<dbReference type="InterPro" id="IPR048536">
    <property type="entry name" value="Rrn6_K-rich"/>
</dbReference>
<dbReference type="EMBL" id="JAPQKH010000002">
    <property type="protein sequence ID" value="KAJ5112981.1"/>
    <property type="molecule type" value="Genomic_DNA"/>
</dbReference>
<feature type="compositionally biased region" description="Polar residues" evidence="1">
    <location>
        <begin position="821"/>
        <end position="832"/>
    </location>
</feature>
<dbReference type="InterPro" id="IPR048537">
    <property type="entry name" value="RRN6_HB"/>
</dbReference>
<dbReference type="GO" id="GO:0001163">
    <property type="term" value="F:RNA polymerase I transcription regulatory region sequence-specific DNA binding"/>
    <property type="evidence" value="ECO:0007669"/>
    <property type="project" value="TreeGrafter"/>
</dbReference>
<dbReference type="OrthoDB" id="4090074at2759"/>
<dbReference type="GO" id="GO:0001179">
    <property type="term" value="F:RNA polymerase I general transcription initiation factor binding"/>
    <property type="evidence" value="ECO:0007669"/>
    <property type="project" value="TreeGrafter"/>
</dbReference>
<feature type="domain" description="RRN6 helical bundle" evidence="4">
    <location>
        <begin position="586"/>
        <end position="780"/>
    </location>
</feature>
<dbReference type="AlphaFoldDB" id="A0A9W9KPE7"/>
<name>A0A9W9KPE7_9EURO</name>
<feature type="domain" description="RRN6 K-rich C-terminal" evidence="3">
    <location>
        <begin position="874"/>
        <end position="1001"/>
    </location>
</feature>
<dbReference type="Proteomes" id="UP001149165">
    <property type="component" value="Unassembled WGS sequence"/>
</dbReference>
<reference evidence="5" key="1">
    <citation type="submission" date="2022-11" db="EMBL/GenBank/DDBJ databases">
        <authorList>
            <person name="Petersen C."/>
        </authorList>
    </citation>
    <scope>NUCLEOTIDE SEQUENCE</scope>
    <source>
        <strain evidence="5">IBT 30069</strain>
    </source>
</reference>
<protein>
    <recommendedName>
        <fullName evidence="7">RNA polymerase I-specific transcription initiation factor RRN6-like protein</fullName>
    </recommendedName>
</protein>
<dbReference type="InterPro" id="IPR048535">
    <property type="entry name" value="RRN6_beta-prop"/>
</dbReference>
<sequence length="1001" mass="112344">MGEPEQSALNYGHIGKPVYLENIHSWSFLRSITPAPPITYAGSTKTVISSVRKSRQPRHGPYGRPLNPNSVPQAFPELGVQWSSIRDQKHSRGITDTTNLYDPYVSTLLDLGHALDLEQEGSGPIPIAAAVTGECRNTISLRRLVEDTAERQFDRLEALLPTIGDTESAEWSTPGVPIRQVCFSQPAKNNEDKATWMAARLPESTTIFRPLYERRVNPRYLHHYDSAVLPSTPPASRLDANPVVEISSAHTGGFLHASVAFNPWNQKQVAILDIRGNWSLWKVHTRHNRREGNGIATPEQRSSLPSIDLETSTCIRHDGWGSIMWIGDSSSILVADRRCVLIFHIQGDEIRSRSVELILCKEYEWVVDIQRSRRNMSQFFVLTTFRVLWFDLTTASMDEKGLRLPLQPCLAWNHTRNGEDISLRISEVLIGQNSYLVQYSKANELIQVFPCSFIGDTTTVTAVGPDPFMLRMPPVTTMPAPNNRRPYSTFLFREASSSPTAEKEHNALDMSLIKLYWIDSSYAVHETLFKGPSQALLQRVGMKVGRPTGNNRVPANNGRLIPNPHLDDSDDSHDDDDLTDDGNDLDDFIVEDWDESVALPRAKPQHRLRTSFPEDLDYTLSWVRVYKRVVANIASGGANREGSQVTVERLITELKNETLGAAYRWRNTQTMLEISGDRPACRDLDQLLDDLPHLSSTISSETPDTPHGPQFITLPLPSSSTFPQIPVTPQAKEISQEFGDTYDRLIKEWLTRLPHEIPQLTWRWKEKMIRGVALDLVLSRLVQIKKNPKTIKASQTAENMTPVQETSGTVSQDIGQEFASSQLPSSQVTVADNQDKHASQNTARDTSSSKYPSLSEFTTFKTAYRGTRARTQNVASLLAHWEQGADPSTYDWKKASQAQGEIGNEQMIKPRRKSRKQRLQQSQLSQRSQMTPGLDRTSLPPTPVAPIPRVWGSQPNQSFPMTSSQPTVDGAPMTQTERGLFGAREPIKSNKTKKKRRAGGF</sequence>
<evidence type="ECO:0000259" key="3">
    <source>
        <dbReference type="Pfam" id="PF20639"/>
    </source>
</evidence>
<feature type="compositionally biased region" description="Basic residues" evidence="1">
    <location>
        <begin position="909"/>
        <end position="918"/>
    </location>
</feature>
<dbReference type="PANTHER" id="PTHR28221">
    <property type="entry name" value="RNA POLYMERASE I-SPECIFIC TRANSCRIPTION INITIATION FACTOR RRN6"/>
    <property type="match status" value="1"/>
</dbReference>
<accession>A0A9W9KPE7</accession>
<evidence type="ECO:0000313" key="5">
    <source>
        <dbReference type="EMBL" id="KAJ5112981.1"/>
    </source>
</evidence>
<feature type="compositionally biased region" description="Basic residues" evidence="1">
    <location>
        <begin position="990"/>
        <end position="1001"/>
    </location>
</feature>
<feature type="region of interest" description="Disordered" evidence="1">
    <location>
        <begin position="546"/>
        <end position="581"/>
    </location>
</feature>
<feature type="compositionally biased region" description="Low complexity" evidence="1">
    <location>
        <begin position="919"/>
        <end position="929"/>
    </location>
</feature>
<evidence type="ECO:0000256" key="1">
    <source>
        <dbReference type="SAM" id="MobiDB-lite"/>
    </source>
</evidence>
<dbReference type="InterPro" id="IPR019350">
    <property type="entry name" value="RNA_pol_I-sp_TIF_RRN6-like"/>
</dbReference>
<feature type="region of interest" description="Disordered" evidence="1">
    <location>
        <begin position="50"/>
        <end position="73"/>
    </location>
</feature>
<gene>
    <name evidence="5" type="ORF">N7456_001515</name>
</gene>
<keyword evidence="6" id="KW-1185">Reference proteome</keyword>
<feature type="compositionally biased region" description="Polar residues" evidence="1">
    <location>
        <begin position="953"/>
        <end position="977"/>
    </location>
</feature>
<dbReference type="GO" id="GO:0070860">
    <property type="term" value="C:RNA polymerase I core factor complex"/>
    <property type="evidence" value="ECO:0007669"/>
    <property type="project" value="TreeGrafter"/>
</dbReference>
<evidence type="ECO:0000313" key="6">
    <source>
        <dbReference type="Proteomes" id="UP001149165"/>
    </source>
</evidence>
<feature type="domain" description="RRN6 beta-propeller" evidence="2">
    <location>
        <begin position="102"/>
        <end position="473"/>
    </location>
</feature>
<dbReference type="PANTHER" id="PTHR28221:SF2">
    <property type="entry name" value="RNA POLYMERASE I-SPECIFIC TRANSCRIPTION INITIATION FACTOR RRN6"/>
    <property type="match status" value="1"/>
</dbReference>
<dbReference type="GO" id="GO:0042790">
    <property type="term" value="P:nucleolar large rRNA transcription by RNA polymerase I"/>
    <property type="evidence" value="ECO:0007669"/>
    <property type="project" value="TreeGrafter"/>
</dbReference>
<reference evidence="5" key="2">
    <citation type="journal article" date="2023" name="IMA Fungus">
        <title>Comparative genomic study of the Penicillium genus elucidates a diverse pangenome and 15 lateral gene transfer events.</title>
        <authorList>
            <person name="Petersen C."/>
            <person name="Sorensen T."/>
            <person name="Nielsen M.R."/>
            <person name="Sondergaard T.E."/>
            <person name="Sorensen J.L."/>
            <person name="Fitzpatrick D.A."/>
            <person name="Frisvad J.C."/>
            <person name="Nielsen K.L."/>
        </authorList>
    </citation>
    <scope>NUCLEOTIDE SEQUENCE</scope>
    <source>
        <strain evidence="5">IBT 30069</strain>
    </source>
</reference>
<dbReference type="Pfam" id="PF10214">
    <property type="entry name" value="Rrn6_beta-prop"/>
    <property type="match status" value="1"/>
</dbReference>
<evidence type="ECO:0008006" key="7">
    <source>
        <dbReference type="Google" id="ProtNLM"/>
    </source>
</evidence>
<proteinExistence type="predicted"/>
<evidence type="ECO:0000259" key="4">
    <source>
        <dbReference type="Pfam" id="PF20640"/>
    </source>
</evidence>
<comment type="caution">
    <text evidence="5">The sequence shown here is derived from an EMBL/GenBank/DDBJ whole genome shotgun (WGS) entry which is preliminary data.</text>
</comment>
<organism evidence="5 6">
    <name type="scientific">Penicillium angulare</name>
    <dbReference type="NCBI Taxonomy" id="116970"/>
    <lineage>
        <taxon>Eukaryota</taxon>
        <taxon>Fungi</taxon>
        <taxon>Dikarya</taxon>
        <taxon>Ascomycota</taxon>
        <taxon>Pezizomycotina</taxon>
        <taxon>Eurotiomycetes</taxon>
        <taxon>Eurotiomycetidae</taxon>
        <taxon>Eurotiales</taxon>
        <taxon>Aspergillaceae</taxon>
        <taxon>Penicillium</taxon>
    </lineage>
</organism>
<feature type="region of interest" description="Disordered" evidence="1">
    <location>
        <begin position="821"/>
        <end position="852"/>
    </location>
</feature>
<feature type="compositionally biased region" description="Acidic residues" evidence="1">
    <location>
        <begin position="568"/>
        <end position="581"/>
    </location>
</feature>
<evidence type="ECO:0000259" key="2">
    <source>
        <dbReference type="Pfam" id="PF10214"/>
    </source>
</evidence>